<dbReference type="GO" id="GO:0042273">
    <property type="term" value="P:ribosomal large subunit biogenesis"/>
    <property type="evidence" value="ECO:0007669"/>
    <property type="project" value="TreeGrafter"/>
</dbReference>
<dbReference type="Gene3D" id="2.30.30.30">
    <property type="match status" value="1"/>
</dbReference>
<dbReference type="Gene3D" id="6.10.250.2270">
    <property type="match status" value="1"/>
</dbReference>
<dbReference type="InterPro" id="IPR008991">
    <property type="entry name" value="Translation_prot_SH3-like_sf"/>
</dbReference>
<comment type="caution">
    <text evidence="5">The sequence shown here is derived from an EMBL/GenBank/DDBJ whole genome shotgun (WGS) entry which is preliminary data.</text>
</comment>
<dbReference type="GO" id="GO:0022625">
    <property type="term" value="C:cytosolic large ribosomal subunit"/>
    <property type="evidence" value="ECO:0007669"/>
    <property type="project" value="TreeGrafter"/>
</dbReference>
<organism evidence="5 6">
    <name type="scientific">Scytalidium lignicola</name>
    <name type="common">Hyphomycete</name>
    <dbReference type="NCBI Taxonomy" id="5539"/>
    <lineage>
        <taxon>Eukaryota</taxon>
        <taxon>Fungi</taxon>
        <taxon>Dikarya</taxon>
        <taxon>Ascomycota</taxon>
        <taxon>Pezizomycotina</taxon>
        <taxon>Leotiomycetes</taxon>
        <taxon>Leotiomycetes incertae sedis</taxon>
        <taxon>Scytalidium</taxon>
    </lineage>
</organism>
<evidence type="ECO:0000256" key="3">
    <source>
        <dbReference type="ARBA" id="ARBA00023274"/>
    </source>
</evidence>
<gene>
    <name evidence="5" type="ORF">B7463_g11115</name>
</gene>
<keyword evidence="2" id="KW-0689">Ribosomal protein</keyword>
<accession>A0A3E2GVU6</accession>
<dbReference type="GO" id="GO:0003735">
    <property type="term" value="F:structural constituent of ribosome"/>
    <property type="evidence" value="ECO:0007669"/>
    <property type="project" value="InterPro"/>
</dbReference>
<dbReference type="OMA" id="KLCFVVD"/>
<dbReference type="GO" id="GO:0003723">
    <property type="term" value="F:RNA binding"/>
    <property type="evidence" value="ECO:0007669"/>
    <property type="project" value="InterPro"/>
</dbReference>
<reference evidence="5 6" key="1">
    <citation type="submission" date="2018-05" db="EMBL/GenBank/DDBJ databases">
        <title>Draft genome sequence of Scytalidium lignicola DSM 105466, a ubiquitous saprotrophic fungus.</title>
        <authorList>
            <person name="Buettner E."/>
            <person name="Gebauer A.M."/>
            <person name="Hofrichter M."/>
            <person name="Liers C."/>
            <person name="Kellner H."/>
        </authorList>
    </citation>
    <scope>NUCLEOTIDE SEQUENCE [LARGE SCALE GENOMIC DNA]</scope>
    <source>
        <strain evidence="5 6">DSM 105466</strain>
    </source>
</reference>
<dbReference type="GO" id="GO:0006412">
    <property type="term" value="P:translation"/>
    <property type="evidence" value="ECO:0007669"/>
    <property type="project" value="InterPro"/>
</dbReference>
<dbReference type="AlphaFoldDB" id="A0A3E2GVU6"/>
<evidence type="ECO:0000313" key="6">
    <source>
        <dbReference type="Proteomes" id="UP000258309"/>
    </source>
</evidence>
<keyword evidence="6" id="KW-1185">Reference proteome</keyword>
<evidence type="ECO:0000313" key="5">
    <source>
        <dbReference type="EMBL" id="RFU25220.1"/>
    </source>
</evidence>
<dbReference type="EMBL" id="NCSJ02000351">
    <property type="protein sequence ID" value="RFU25220.1"/>
    <property type="molecule type" value="Genomic_DNA"/>
</dbReference>
<dbReference type="STRING" id="5539.A0A3E2GVU6"/>
<dbReference type="InterPro" id="IPR039660">
    <property type="entry name" value="Ribosomal_eL14"/>
</dbReference>
<feature type="domain" description="Large ribosomal subunit protein eL14" evidence="4">
    <location>
        <begin position="51"/>
        <end position="125"/>
    </location>
</feature>
<dbReference type="InterPro" id="IPR002784">
    <property type="entry name" value="Ribosomal_eL14_dom"/>
</dbReference>
<dbReference type="Pfam" id="PF01929">
    <property type="entry name" value="Ribosomal_L14e"/>
    <property type="match status" value="1"/>
</dbReference>
<evidence type="ECO:0000259" key="4">
    <source>
        <dbReference type="Pfam" id="PF01929"/>
    </source>
</evidence>
<proteinExistence type="inferred from homology"/>
<dbReference type="CDD" id="cd23702">
    <property type="entry name" value="eL14"/>
    <property type="match status" value="1"/>
</dbReference>
<dbReference type="OrthoDB" id="1875589at2759"/>
<name>A0A3E2GVU6_SCYLI</name>
<evidence type="ECO:0000256" key="1">
    <source>
        <dbReference type="ARBA" id="ARBA00006592"/>
    </source>
</evidence>
<keyword evidence="3" id="KW-0687">Ribonucleoprotein</keyword>
<dbReference type="PANTHER" id="PTHR11127:SF2">
    <property type="entry name" value="LARGE RIBOSOMAL SUBUNIT PROTEIN EL14"/>
    <property type="match status" value="1"/>
</dbReference>
<dbReference type="PANTHER" id="PTHR11127">
    <property type="entry name" value="60S RIBOSOMAL PROTEIN L14"/>
    <property type="match status" value="1"/>
</dbReference>
<feature type="non-terminal residue" evidence="5">
    <location>
        <position position="139"/>
    </location>
</feature>
<comment type="similarity">
    <text evidence="1">Belongs to the eukaryotic ribosomal protein eL14 family.</text>
</comment>
<protein>
    <recommendedName>
        <fullName evidence="4">Large ribosomal subunit protein eL14 domain-containing protein</fullName>
    </recommendedName>
</protein>
<dbReference type="InterPro" id="IPR014722">
    <property type="entry name" value="Rib_uL2_dom2"/>
</dbReference>
<dbReference type="Proteomes" id="UP000258309">
    <property type="component" value="Unassembled WGS sequence"/>
</dbReference>
<feature type="non-terminal residue" evidence="5">
    <location>
        <position position="1"/>
    </location>
</feature>
<dbReference type="SUPFAM" id="SSF50104">
    <property type="entry name" value="Translation proteins SH3-like domain"/>
    <property type="match status" value="1"/>
</dbReference>
<sequence>MGDVDIQTSSWRLVEVGRIVLGEAGTVEGKLAAIVEIIDHKRVLIDSPSVPRQAISLADVTLTPLVLTIPRSARSGVVNAQWEEESIDAKWAESAWAKKLSQRERRQALTDFERFQVMRLKKQERSAVKISLAKIKATN</sequence>
<evidence type="ECO:0000256" key="2">
    <source>
        <dbReference type="ARBA" id="ARBA00022980"/>
    </source>
</evidence>